<evidence type="ECO:0000256" key="2">
    <source>
        <dbReference type="ARBA" id="ARBA00023315"/>
    </source>
</evidence>
<dbReference type="PANTHER" id="PTHR43877">
    <property type="entry name" value="AMINOALKYLPHOSPHONATE N-ACETYLTRANSFERASE-RELATED-RELATED"/>
    <property type="match status" value="1"/>
</dbReference>
<dbReference type="CDD" id="cd04301">
    <property type="entry name" value="NAT_SF"/>
    <property type="match status" value="1"/>
</dbReference>
<dbReference type="PROSITE" id="PS51186">
    <property type="entry name" value="GNAT"/>
    <property type="match status" value="1"/>
</dbReference>
<evidence type="ECO:0000313" key="4">
    <source>
        <dbReference type="Proteomes" id="UP000515163"/>
    </source>
</evidence>
<evidence type="ECO:0000313" key="5">
    <source>
        <dbReference type="RefSeq" id="XP_031558468.1"/>
    </source>
</evidence>
<dbReference type="GeneID" id="116294915"/>
<keyword evidence="4" id="KW-1185">Reference proteome</keyword>
<dbReference type="Pfam" id="PF13673">
    <property type="entry name" value="Acetyltransf_10"/>
    <property type="match status" value="1"/>
</dbReference>
<dbReference type="Proteomes" id="UP000515163">
    <property type="component" value="Unplaced"/>
</dbReference>
<dbReference type="SUPFAM" id="SSF55729">
    <property type="entry name" value="Acyl-CoA N-acyltransferases (Nat)"/>
    <property type="match status" value="1"/>
</dbReference>
<keyword evidence="1" id="KW-0808">Transferase</keyword>
<dbReference type="InterPro" id="IPR050832">
    <property type="entry name" value="Bact_Acetyltransf"/>
</dbReference>
<gene>
    <name evidence="5" type="primary">LOC116294915</name>
</gene>
<dbReference type="KEGG" id="aten:116294915"/>
<evidence type="ECO:0000259" key="3">
    <source>
        <dbReference type="PROSITE" id="PS51186"/>
    </source>
</evidence>
<name>A0A6P8HTA9_ACTTE</name>
<accession>A0A6P8HTA9</accession>
<evidence type="ECO:0000256" key="1">
    <source>
        <dbReference type="ARBA" id="ARBA00022679"/>
    </source>
</evidence>
<dbReference type="Gene3D" id="3.40.630.30">
    <property type="match status" value="1"/>
</dbReference>
<organism evidence="4 5">
    <name type="scientific">Actinia tenebrosa</name>
    <name type="common">Australian red waratah sea anemone</name>
    <dbReference type="NCBI Taxonomy" id="6105"/>
    <lineage>
        <taxon>Eukaryota</taxon>
        <taxon>Metazoa</taxon>
        <taxon>Cnidaria</taxon>
        <taxon>Anthozoa</taxon>
        <taxon>Hexacorallia</taxon>
        <taxon>Actiniaria</taxon>
        <taxon>Actiniidae</taxon>
        <taxon>Actinia</taxon>
    </lineage>
</organism>
<proteinExistence type="predicted"/>
<dbReference type="InterPro" id="IPR000182">
    <property type="entry name" value="GNAT_dom"/>
</dbReference>
<reference evidence="5" key="1">
    <citation type="submission" date="2025-08" db="UniProtKB">
        <authorList>
            <consortium name="RefSeq"/>
        </authorList>
    </citation>
    <scope>IDENTIFICATION</scope>
    <source>
        <tissue evidence="5">Tentacle</tissue>
    </source>
</reference>
<dbReference type="GO" id="GO:0016747">
    <property type="term" value="F:acyltransferase activity, transferring groups other than amino-acyl groups"/>
    <property type="evidence" value="ECO:0007669"/>
    <property type="project" value="InterPro"/>
</dbReference>
<dbReference type="RefSeq" id="XP_031558468.1">
    <property type="nucleotide sequence ID" value="XM_031702608.1"/>
</dbReference>
<dbReference type="InterPro" id="IPR016181">
    <property type="entry name" value="Acyl_CoA_acyltransferase"/>
</dbReference>
<dbReference type="AlphaFoldDB" id="A0A6P8HTA9"/>
<dbReference type="InParanoid" id="A0A6P8HTA9"/>
<feature type="domain" description="N-acetyltransferase" evidence="3">
    <location>
        <begin position="23"/>
        <end position="193"/>
    </location>
</feature>
<protein>
    <submittedName>
        <fullName evidence="5">Uncharacterized protein LOC116294915</fullName>
    </submittedName>
</protein>
<sequence length="196" mass="22337">MGCLCPGHKAQVTHTYFLFTNNDIVRLANLSDAGSIYRIHTSAIREICSKCYKEEEVEHWIERQSENRYVDFIEKGDILVAEDGEGRVLGFGHLSDNEEECSRGNSTTDMKQDGWKFGVIRALYVHPDHVKQKVGQTLLKCMEDKTKEKHAKELVVYSTVNAISFYERFGFRLVGKTKQCGQGVNLQCTKLLKKIA</sequence>
<keyword evidence="2" id="KW-0012">Acyltransferase</keyword>
<dbReference type="OrthoDB" id="7305308at2759"/>